<dbReference type="REBASE" id="34798">
    <property type="entry name" value="S.Ssp35185ORF690P"/>
</dbReference>
<dbReference type="GO" id="GO:0003677">
    <property type="term" value="F:DNA binding"/>
    <property type="evidence" value="ECO:0007669"/>
    <property type="project" value="UniProtKB-KW"/>
</dbReference>
<evidence type="ECO:0000256" key="3">
    <source>
        <dbReference type="ARBA" id="ARBA00023125"/>
    </source>
</evidence>
<protein>
    <submittedName>
        <fullName evidence="6">Restriction modification system DNA specificity domain protein</fullName>
    </submittedName>
</protein>
<evidence type="ECO:0000256" key="4">
    <source>
        <dbReference type="ARBA" id="ARBA00038652"/>
    </source>
</evidence>
<keyword evidence="7" id="KW-1185">Reference proteome</keyword>
<reference evidence="6 7" key="1">
    <citation type="submission" date="2011-04" db="EMBL/GenBank/DDBJ databases">
        <title>The complete genome of Selenomonas sputigena DSM 20758.</title>
        <authorList>
            <consortium name="US DOE Joint Genome Institute (JGI-PGF)"/>
            <person name="Lucas S."/>
            <person name="Copeland A."/>
            <person name="Lapidus A."/>
            <person name="Bruce D."/>
            <person name="Goodwin L."/>
            <person name="Pitluck S."/>
            <person name="Peters L."/>
            <person name="Kyrpides N."/>
            <person name="Mavromatis K."/>
            <person name="Ivanova N."/>
            <person name="Ovchinnikova G."/>
            <person name="Teshima H."/>
            <person name="Detter J.C."/>
            <person name="Tapia R."/>
            <person name="Han C."/>
            <person name="Land M."/>
            <person name="Hauser L."/>
            <person name="Markowitz V."/>
            <person name="Cheng J.-F."/>
            <person name="Hugenholtz P."/>
            <person name="Woyke T."/>
            <person name="Wu D."/>
            <person name="Gronow S."/>
            <person name="Wellnitz S."/>
            <person name="Schneider S."/>
            <person name="Klenk H.-P."/>
            <person name="Eisen J.A."/>
        </authorList>
    </citation>
    <scope>NUCLEOTIDE SEQUENCE [LARGE SCALE GENOMIC DNA]</scope>
    <source>
        <strain evidence="7">ATCC 35185 / DSM 20758 / VPI D19B-28</strain>
    </source>
</reference>
<dbReference type="HOGENOM" id="CLU_021095_6_0_9"/>
<dbReference type="Proteomes" id="UP000011124">
    <property type="component" value="Chromosome"/>
</dbReference>
<dbReference type="InterPro" id="IPR000055">
    <property type="entry name" value="Restrct_endonuc_typeI_TRD"/>
</dbReference>
<dbReference type="InterPro" id="IPR051212">
    <property type="entry name" value="Type-I_RE_S_subunit"/>
</dbReference>
<feature type="domain" description="Type I restriction modification DNA specificity" evidence="5">
    <location>
        <begin position="81"/>
        <end position="199"/>
    </location>
</feature>
<comment type="subunit">
    <text evidence="4">The methyltransferase is composed of M and S polypeptides.</text>
</comment>
<dbReference type="PANTHER" id="PTHR43140:SF1">
    <property type="entry name" value="TYPE I RESTRICTION ENZYME ECOKI SPECIFICITY SUBUNIT"/>
    <property type="match status" value="1"/>
</dbReference>
<evidence type="ECO:0000256" key="1">
    <source>
        <dbReference type="ARBA" id="ARBA00010923"/>
    </source>
</evidence>
<comment type="similarity">
    <text evidence="1">Belongs to the type-I restriction system S methylase family.</text>
</comment>
<dbReference type="AlphaFoldDB" id="F4EZA3"/>
<evidence type="ECO:0000313" key="6">
    <source>
        <dbReference type="EMBL" id="AEB99660.1"/>
    </source>
</evidence>
<organism evidence="6 7">
    <name type="scientific">Selenomonas sputigena (strain ATCC 35185 / DSM 20758 / CCUG 44933 / VPI D19B-28)</name>
    <dbReference type="NCBI Taxonomy" id="546271"/>
    <lineage>
        <taxon>Bacteria</taxon>
        <taxon>Bacillati</taxon>
        <taxon>Bacillota</taxon>
        <taxon>Negativicutes</taxon>
        <taxon>Selenomonadales</taxon>
        <taxon>Selenomonadaceae</taxon>
        <taxon>Selenomonas</taxon>
    </lineage>
</organism>
<evidence type="ECO:0000259" key="5">
    <source>
        <dbReference type="Pfam" id="PF01420"/>
    </source>
</evidence>
<feature type="domain" description="Type I restriction modification DNA specificity" evidence="5">
    <location>
        <begin position="248"/>
        <end position="421"/>
    </location>
</feature>
<name>F4EZA3_SELS3</name>
<dbReference type="PANTHER" id="PTHR43140">
    <property type="entry name" value="TYPE-1 RESTRICTION ENZYME ECOKI SPECIFICITY PROTEIN"/>
    <property type="match status" value="1"/>
</dbReference>
<evidence type="ECO:0000313" key="7">
    <source>
        <dbReference type="Proteomes" id="UP000011124"/>
    </source>
</evidence>
<dbReference type="Gene3D" id="3.90.220.20">
    <property type="entry name" value="DNA methylase specificity domains"/>
    <property type="match status" value="2"/>
</dbReference>
<dbReference type="SUPFAM" id="SSF116734">
    <property type="entry name" value="DNA methylase specificity domain"/>
    <property type="match status" value="2"/>
</dbReference>
<dbReference type="GO" id="GO:0009307">
    <property type="term" value="P:DNA restriction-modification system"/>
    <property type="evidence" value="ECO:0007669"/>
    <property type="project" value="UniProtKB-KW"/>
</dbReference>
<sequence length="443" mass="50870">MSRLRELMEEFCPNGVEYVPLWSVTIWDKKFNAVERDKQPIVENYRYLLANDLFLMEVDKGDVFLLSTGERTGWTTEELAGEYLKEGEVVSIPWGKSRDVTDCIKYYKGKFVTADNRIATSNDITKLSNRYLYYWMMSQGKVIDTFYRGSGIKHPDMAKVLNMQIPIPPLAIQNEIVKLLDDFTELTAELTEQLMTELTLRKKQYNFYRDSLLNFVRVDDTIVQTDRQTDRQAQRISKFGLLRKTFDVEWKTLGEVSSQICSGGTPTASNAAFYVGTIPWLRTQEIDWADIYDTGIKISEEALKASSARWIPANCVIVAMYGATAAKVAINRIPLTTNQACCNLKINEEMAEHRYVYHWLCSQYKTLKAKGQGSQSNINKNIIEKYPIPVPPLDVQQKIVSILDRFDTLCNDLTSGLPAEIAARKKQYEHYRDRLLTFPRSNG</sequence>
<dbReference type="Pfam" id="PF01420">
    <property type="entry name" value="Methylase_S"/>
    <property type="match status" value="2"/>
</dbReference>
<keyword evidence="3" id="KW-0238">DNA-binding</keyword>
<gene>
    <name evidence="6" type="ordered locus">Selsp_0691</name>
</gene>
<dbReference type="KEGG" id="ssg:Selsp_0691"/>
<accession>F4EZA3</accession>
<dbReference type="CDD" id="cd17294">
    <property type="entry name" value="RMtype1_S_MmaC7ORF19P_TRD1-CR1_like"/>
    <property type="match status" value="1"/>
</dbReference>
<keyword evidence="2" id="KW-0680">Restriction system</keyword>
<evidence type="ECO:0000256" key="2">
    <source>
        <dbReference type="ARBA" id="ARBA00022747"/>
    </source>
</evidence>
<dbReference type="EMBL" id="CP002637">
    <property type="protein sequence ID" value="AEB99660.1"/>
    <property type="molecule type" value="Genomic_DNA"/>
</dbReference>
<dbReference type="RefSeq" id="WP_013740665.1">
    <property type="nucleotide sequence ID" value="NC_015437.1"/>
</dbReference>
<dbReference type="InterPro" id="IPR044946">
    <property type="entry name" value="Restrct_endonuc_typeI_TRD_sf"/>
</dbReference>
<proteinExistence type="inferred from homology"/>